<name>A0A0C2BPR0_9BURK</name>
<gene>
    <name evidence="1" type="ORF">TSA66_16710</name>
</gene>
<reference evidence="1 2" key="1">
    <citation type="submission" date="2014-12" db="EMBL/GenBank/DDBJ databases">
        <title>Denitrispirillum autotrophicum gen. nov., sp. nov., Denitrifying, Facultatively Autotrophic Bacteria Isolated from Rice Paddy Soil.</title>
        <authorList>
            <person name="Ishii S."/>
            <person name="Ashida N."/>
            <person name="Ohno H."/>
            <person name="Otsuka S."/>
            <person name="Yokota A."/>
            <person name="Senoo K."/>
        </authorList>
    </citation>
    <scope>NUCLEOTIDE SEQUENCE [LARGE SCALE GENOMIC DNA]</scope>
    <source>
        <strain evidence="1 2">TSA66</strain>
    </source>
</reference>
<keyword evidence="2" id="KW-1185">Reference proteome</keyword>
<comment type="caution">
    <text evidence="1">The sequence shown here is derived from an EMBL/GenBank/DDBJ whole genome shotgun (WGS) entry which is preliminary data.</text>
</comment>
<protein>
    <submittedName>
        <fullName evidence="1">Uncharacterized protein</fullName>
    </submittedName>
</protein>
<dbReference type="Proteomes" id="UP000031572">
    <property type="component" value="Unassembled WGS sequence"/>
</dbReference>
<evidence type="ECO:0000313" key="2">
    <source>
        <dbReference type="Proteomes" id="UP000031572"/>
    </source>
</evidence>
<organism evidence="1 2">
    <name type="scientific">Noviherbaspirillum autotrophicum</name>
    <dbReference type="NCBI Taxonomy" id="709839"/>
    <lineage>
        <taxon>Bacteria</taxon>
        <taxon>Pseudomonadati</taxon>
        <taxon>Pseudomonadota</taxon>
        <taxon>Betaproteobacteria</taxon>
        <taxon>Burkholderiales</taxon>
        <taxon>Oxalobacteraceae</taxon>
        <taxon>Noviherbaspirillum</taxon>
    </lineage>
</organism>
<evidence type="ECO:0000313" key="1">
    <source>
        <dbReference type="EMBL" id="KIF82069.1"/>
    </source>
</evidence>
<dbReference type="EMBL" id="JWJG01000028">
    <property type="protein sequence ID" value="KIF82069.1"/>
    <property type="molecule type" value="Genomic_DNA"/>
</dbReference>
<sequence length="61" mass="7372">MRSGSRYWHIQKEKATFFAELHTALQNYEFNKHGDMNQPCSLLFRFISLVFREMLFLTDQV</sequence>
<accession>A0A0C2BPR0</accession>
<proteinExistence type="predicted"/>
<dbReference type="STRING" id="709839.TSA66_16710"/>
<dbReference type="AlphaFoldDB" id="A0A0C2BPR0"/>